<comment type="caution">
    <text evidence="1">The sequence shown here is derived from an EMBL/GenBank/DDBJ whole genome shotgun (WGS) entry which is preliminary data.</text>
</comment>
<reference evidence="1" key="1">
    <citation type="journal article" date="2021" name="G3 (Bethesda)">
        <title>Genomic diversity, chromosomal rearrangements, and interspecies hybridization in the ogataea polymorpha species complex.</title>
        <authorList>
            <person name="Hanson S.J."/>
            <person name="Cinneide E.O."/>
            <person name="Salzberg L.I."/>
            <person name="Wolfe K.H."/>
            <person name="McGowan J."/>
            <person name="Fitzpatrick D.A."/>
            <person name="Matlin K."/>
        </authorList>
    </citation>
    <scope>NUCLEOTIDE SEQUENCE</scope>
    <source>
        <strain evidence="1">61-244</strain>
    </source>
</reference>
<dbReference type="AlphaFoldDB" id="A0AAN6I849"/>
<name>A0AAN6I849_PICAN</name>
<evidence type="ECO:0000313" key="1">
    <source>
        <dbReference type="EMBL" id="KAG7822262.1"/>
    </source>
</evidence>
<accession>A0AAN6I849</accession>
<proteinExistence type="predicted"/>
<organism evidence="1 2">
    <name type="scientific">Pichia angusta</name>
    <name type="common">Yeast</name>
    <name type="synonym">Hansenula polymorpha</name>
    <dbReference type="NCBI Taxonomy" id="870730"/>
    <lineage>
        <taxon>Eukaryota</taxon>
        <taxon>Fungi</taxon>
        <taxon>Dikarya</taxon>
        <taxon>Ascomycota</taxon>
        <taxon>Saccharomycotina</taxon>
        <taxon>Pichiomycetes</taxon>
        <taxon>Pichiales</taxon>
        <taxon>Pichiaceae</taxon>
        <taxon>Ogataea</taxon>
    </lineage>
</organism>
<sequence length="116" mass="12841">MGILKRVKLYMRSFDTRLCIQSQEVANILQNDETSAKSAYKVAIKSNGTVLSQMLIVIECTETYNGNHSGPCGSLRRSVNTLMALMLAQITPTKEKTAAQVRYATDVAPDPWPSPY</sequence>
<dbReference type="GeneID" id="66124788"/>
<dbReference type="Proteomes" id="UP001196530">
    <property type="component" value="Unassembled WGS sequence"/>
</dbReference>
<protein>
    <submittedName>
        <fullName evidence="1">Uncharacterized protein</fullName>
    </submittedName>
</protein>
<gene>
    <name evidence="1" type="ORF">KL928_000737</name>
</gene>
<evidence type="ECO:0000313" key="2">
    <source>
        <dbReference type="Proteomes" id="UP001196530"/>
    </source>
</evidence>
<dbReference type="RefSeq" id="XP_043062632.1">
    <property type="nucleotide sequence ID" value="XM_043206465.1"/>
</dbReference>
<dbReference type="EMBL" id="JAHLUX010000001">
    <property type="protein sequence ID" value="KAG7822262.1"/>
    <property type="molecule type" value="Genomic_DNA"/>
</dbReference>